<evidence type="ECO:0000259" key="7">
    <source>
        <dbReference type="Pfam" id="PF01432"/>
    </source>
</evidence>
<keyword evidence="5 6" id="KW-0482">Metalloprotease</keyword>
<comment type="cofactor">
    <cofactor evidence="6">
        <name>Zn(2+)</name>
        <dbReference type="ChEBI" id="CHEBI:29105"/>
    </cofactor>
    <text evidence="6">Binds 1 zinc ion.</text>
</comment>
<evidence type="ECO:0000256" key="5">
    <source>
        <dbReference type="ARBA" id="ARBA00023049"/>
    </source>
</evidence>
<evidence type="ECO:0000313" key="8">
    <source>
        <dbReference type="EMBL" id="MCW1246275.1"/>
    </source>
</evidence>
<name>A0ABT3FCU5_9PSED</name>
<proteinExistence type="inferred from homology"/>
<dbReference type="SUPFAM" id="SSF55486">
    <property type="entry name" value="Metalloproteases ('zincins'), catalytic domain"/>
    <property type="match status" value="1"/>
</dbReference>
<keyword evidence="9" id="KW-1185">Reference proteome</keyword>
<gene>
    <name evidence="8" type="ORF">OC610_17805</name>
</gene>
<dbReference type="RefSeq" id="WP_264429457.1">
    <property type="nucleotide sequence ID" value="NZ_JAOSHO010000266.1"/>
</dbReference>
<evidence type="ECO:0000256" key="4">
    <source>
        <dbReference type="ARBA" id="ARBA00022833"/>
    </source>
</evidence>
<evidence type="ECO:0000313" key="9">
    <source>
        <dbReference type="Proteomes" id="UP001061999"/>
    </source>
</evidence>
<dbReference type="Gene3D" id="1.10.1370.40">
    <property type="match status" value="1"/>
</dbReference>
<reference evidence="8" key="1">
    <citation type="submission" date="2022-07" db="EMBL/GenBank/DDBJ databases">
        <title>Pseudomonas agronomica sp. nov.: a novel bacterium with biotechnological application in the synthesis of biofertilizers from valorized agricultural residues.</title>
        <authorList>
            <person name="Robas M."/>
            <person name="Fernandez V.M."/>
            <person name="Luna L."/>
            <person name="Provanza A."/>
            <person name="Jimenez P.A."/>
        </authorList>
    </citation>
    <scope>NUCLEOTIDE SEQUENCE</scope>
    <source>
        <strain evidence="8">SAICEU22T</strain>
    </source>
</reference>
<evidence type="ECO:0000256" key="1">
    <source>
        <dbReference type="ARBA" id="ARBA00022670"/>
    </source>
</evidence>
<evidence type="ECO:0000256" key="2">
    <source>
        <dbReference type="ARBA" id="ARBA00022723"/>
    </source>
</evidence>
<comment type="similarity">
    <text evidence="6">Belongs to the peptidase M3 family.</text>
</comment>
<dbReference type="EMBL" id="JAOSHO010000266">
    <property type="protein sequence ID" value="MCW1246275.1"/>
    <property type="molecule type" value="Genomic_DNA"/>
</dbReference>
<comment type="caution">
    <text evidence="8">The sequence shown here is derived from an EMBL/GenBank/DDBJ whole genome shotgun (WGS) entry which is preliminary data.</text>
</comment>
<feature type="non-terminal residue" evidence="8">
    <location>
        <position position="1"/>
    </location>
</feature>
<accession>A0ABT3FCU5</accession>
<dbReference type="InterPro" id="IPR001567">
    <property type="entry name" value="Pept_M3A_M3B_dom"/>
</dbReference>
<feature type="domain" description="Peptidase M3A/M3B catalytic" evidence="7">
    <location>
        <begin position="2"/>
        <end position="38"/>
    </location>
</feature>
<keyword evidence="2 6" id="KW-0479">Metal-binding</keyword>
<keyword evidence="4 6" id="KW-0862">Zinc</keyword>
<evidence type="ECO:0000256" key="3">
    <source>
        <dbReference type="ARBA" id="ARBA00022801"/>
    </source>
</evidence>
<keyword evidence="1 6" id="KW-0645">Protease</keyword>
<dbReference type="Proteomes" id="UP001061999">
    <property type="component" value="Unassembled WGS sequence"/>
</dbReference>
<evidence type="ECO:0000256" key="6">
    <source>
        <dbReference type="RuleBase" id="RU003435"/>
    </source>
</evidence>
<sequence length="45" mass="4914">RAFREAILARGGSQEPMVLFVDFRGREPSIDALLRHSGLSEDAAA</sequence>
<protein>
    <submittedName>
        <fullName evidence="8">M3 family metallopeptidase</fullName>
    </submittedName>
</protein>
<organism evidence="8 9">
    <name type="scientific">Pseudomonas agronomica</name>
    <dbReference type="NCBI Taxonomy" id="2979328"/>
    <lineage>
        <taxon>Bacteria</taxon>
        <taxon>Pseudomonadati</taxon>
        <taxon>Pseudomonadota</taxon>
        <taxon>Gammaproteobacteria</taxon>
        <taxon>Pseudomonadales</taxon>
        <taxon>Pseudomonadaceae</taxon>
        <taxon>Pseudomonas</taxon>
    </lineage>
</organism>
<keyword evidence="3 6" id="KW-0378">Hydrolase</keyword>
<dbReference type="Pfam" id="PF01432">
    <property type="entry name" value="Peptidase_M3"/>
    <property type="match status" value="1"/>
</dbReference>